<gene>
    <name evidence="1" type="ORF">H0264_05310</name>
</gene>
<keyword evidence="2" id="KW-1185">Reference proteome</keyword>
<proteinExistence type="predicted"/>
<accession>A0A7D6VFI5</accession>
<evidence type="ECO:0000313" key="1">
    <source>
        <dbReference type="EMBL" id="QLY31737.1"/>
    </source>
</evidence>
<name>A0A7D6VFI5_9NOCA</name>
<protein>
    <submittedName>
        <fullName evidence="1">Uncharacterized protein</fullName>
    </submittedName>
</protein>
<sequence length="111" mass="11841">MTIHSARFAATPAGVTDDDDGVSAFLVLGDDLVRTLTDALQRLDLLRGILDDTESTLPQQYSAREEVRELFAAVELDVRSAKNAMLSIAGAWPMSAAGRSGALVIRSTPIP</sequence>
<dbReference type="KEGG" id="nhu:H0264_05310"/>
<evidence type="ECO:0000313" key="2">
    <source>
        <dbReference type="Proteomes" id="UP000515512"/>
    </source>
</evidence>
<reference evidence="1 2" key="1">
    <citation type="submission" date="2020-07" db="EMBL/GenBank/DDBJ databases">
        <authorList>
            <person name="Zhuang K."/>
            <person name="Ran Y."/>
        </authorList>
    </citation>
    <scope>NUCLEOTIDE SEQUENCE [LARGE SCALE GENOMIC DNA]</scope>
    <source>
        <strain evidence="1 2">WCH-YHL-001</strain>
    </source>
</reference>
<dbReference type="AlphaFoldDB" id="A0A7D6VFI5"/>
<dbReference type="Proteomes" id="UP000515512">
    <property type="component" value="Chromosome"/>
</dbReference>
<organism evidence="1 2">
    <name type="scientific">Nocardia huaxiensis</name>
    <dbReference type="NCBI Taxonomy" id="2755382"/>
    <lineage>
        <taxon>Bacteria</taxon>
        <taxon>Bacillati</taxon>
        <taxon>Actinomycetota</taxon>
        <taxon>Actinomycetes</taxon>
        <taxon>Mycobacteriales</taxon>
        <taxon>Nocardiaceae</taxon>
        <taxon>Nocardia</taxon>
    </lineage>
</organism>
<dbReference type="RefSeq" id="WP_181582924.1">
    <property type="nucleotide sequence ID" value="NZ_CP059399.1"/>
</dbReference>
<dbReference type="EMBL" id="CP059399">
    <property type="protein sequence ID" value="QLY31737.1"/>
    <property type="molecule type" value="Genomic_DNA"/>
</dbReference>